<keyword evidence="8 9" id="KW-0472">Membrane</keyword>
<evidence type="ECO:0000313" key="10">
    <source>
        <dbReference type="EMBL" id="AXY24885.1"/>
    </source>
</evidence>
<dbReference type="InterPro" id="IPR004700">
    <property type="entry name" value="PTS_IIC_man"/>
</dbReference>
<dbReference type="GO" id="GO:0005886">
    <property type="term" value="C:plasma membrane"/>
    <property type="evidence" value="ECO:0007669"/>
    <property type="project" value="UniProtKB-SubCell"/>
</dbReference>
<keyword evidence="11" id="KW-1185">Reference proteome</keyword>
<protein>
    <submittedName>
        <fullName evidence="10">PTS sorbose transporter subunit IIC</fullName>
    </submittedName>
</protein>
<keyword evidence="6 9" id="KW-0812">Transmembrane</keyword>
<evidence type="ECO:0000256" key="4">
    <source>
        <dbReference type="ARBA" id="ARBA00022597"/>
    </source>
</evidence>
<evidence type="ECO:0000256" key="3">
    <source>
        <dbReference type="ARBA" id="ARBA00022475"/>
    </source>
</evidence>
<dbReference type="Pfam" id="PF03609">
    <property type="entry name" value="EII-Sor"/>
    <property type="match status" value="1"/>
</dbReference>
<sequence length="255" mass="27025">MAAWQALLIAIWVGLTQGRIFGGPLSLNMRFSPLLTSLFCGIVLGDIPTGVATGATIQLITMGQVAPGGQMPTEPAVAASIAVPLTIVSGLSTEAAVAVAVPVGILGGYLYQLKQMGNSFPLRYVDKIAADLDESKYHFGIHVVPQAVSLIIHIPVIFIALYWGADVVADVVTRLEGGVIFHVLETIGGALGAVGIALLLRIIGRKEYMWFFFLAYILRFVLAPLGVSTVTWAIIGVLVAGIYILIRTEAGKKKV</sequence>
<proteinExistence type="predicted"/>
<name>A0A347WIH8_9LACT</name>
<accession>A0A347WIH8</accession>
<dbReference type="AlphaFoldDB" id="A0A347WIH8"/>
<evidence type="ECO:0000313" key="11">
    <source>
        <dbReference type="Proteomes" id="UP000263232"/>
    </source>
</evidence>
<evidence type="ECO:0000256" key="1">
    <source>
        <dbReference type="ARBA" id="ARBA00004651"/>
    </source>
</evidence>
<evidence type="ECO:0000256" key="6">
    <source>
        <dbReference type="ARBA" id="ARBA00022692"/>
    </source>
</evidence>
<dbReference type="PROSITE" id="PS51106">
    <property type="entry name" value="PTS_EIIC_TYPE_4"/>
    <property type="match status" value="1"/>
</dbReference>
<gene>
    <name evidence="10" type="ORF">CL176_01970</name>
</gene>
<dbReference type="EMBL" id="CP023434">
    <property type="protein sequence ID" value="AXY24885.1"/>
    <property type="molecule type" value="Genomic_DNA"/>
</dbReference>
<dbReference type="RefSeq" id="WP_118989807.1">
    <property type="nucleotide sequence ID" value="NZ_CP023434.1"/>
</dbReference>
<keyword evidence="4" id="KW-0762">Sugar transport</keyword>
<feature type="transmembrane region" description="Helical" evidence="9">
    <location>
        <begin position="177"/>
        <end position="200"/>
    </location>
</feature>
<keyword evidence="7 9" id="KW-1133">Transmembrane helix</keyword>
<dbReference type="OrthoDB" id="9815089at2"/>
<organism evidence="10 11">
    <name type="scientific">Suicoccus acidiformans</name>
    <dbReference type="NCBI Taxonomy" id="2036206"/>
    <lineage>
        <taxon>Bacteria</taxon>
        <taxon>Bacillati</taxon>
        <taxon>Bacillota</taxon>
        <taxon>Bacilli</taxon>
        <taxon>Lactobacillales</taxon>
        <taxon>Aerococcaceae</taxon>
        <taxon>Suicoccus</taxon>
    </lineage>
</organism>
<feature type="transmembrane region" description="Helical" evidence="9">
    <location>
        <begin position="95"/>
        <end position="113"/>
    </location>
</feature>
<feature type="transmembrane region" description="Helical" evidence="9">
    <location>
        <begin position="229"/>
        <end position="246"/>
    </location>
</feature>
<evidence type="ECO:0000256" key="8">
    <source>
        <dbReference type="ARBA" id="ARBA00023136"/>
    </source>
</evidence>
<evidence type="ECO:0000256" key="5">
    <source>
        <dbReference type="ARBA" id="ARBA00022683"/>
    </source>
</evidence>
<dbReference type="KEGG" id="abae:CL176_01970"/>
<keyword evidence="5" id="KW-0598">Phosphotransferase system</keyword>
<keyword evidence="2" id="KW-0813">Transport</keyword>
<evidence type="ECO:0000256" key="9">
    <source>
        <dbReference type="SAM" id="Phobius"/>
    </source>
</evidence>
<comment type="subcellular location">
    <subcellularLocation>
        <location evidence="1">Cell membrane</location>
        <topology evidence="1">Multi-pass membrane protein</topology>
    </subcellularLocation>
</comment>
<evidence type="ECO:0000256" key="2">
    <source>
        <dbReference type="ARBA" id="ARBA00022448"/>
    </source>
</evidence>
<reference evidence="10 11" key="1">
    <citation type="submission" date="2017-09" db="EMBL/GenBank/DDBJ databases">
        <title>Complete genome sequence of Oxytococcus suis strain ZY16052.</title>
        <authorList>
            <person name="Li F."/>
        </authorList>
    </citation>
    <scope>NUCLEOTIDE SEQUENCE [LARGE SCALE GENOMIC DNA]</scope>
    <source>
        <strain evidence="10 11">ZY16052</strain>
    </source>
</reference>
<feature type="transmembrane region" description="Helical" evidence="9">
    <location>
        <begin position="143"/>
        <end position="165"/>
    </location>
</feature>
<dbReference type="GO" id="GO:0009401">
    <property type="term" value="P:phosphoenolpyruvate-dependent sugar phosphotransferase system"/>
    <property type="evidence" value="ECO:0007669"/>
    <property type="project" value="UniProtKB-KW"/>
</dbReference>
<evidence type="ECO:0000256" key="7">
    <source>
        <dbReference type="ARBA" id="ARBA00022989"/>
    </source>
</evidence>
<keyword evidence="3" id="KW-1003">Cell membrane</keyword>
<dbReference type="Proteomes" id="UP000263232">
    <property type="component" value="Chromosome"/>
</dbReference>